<comment type="caution">
    <text evidence="2">The sequence shown here is derived from an EMBL/GenBank/DDBJ whole genome shotgun (WGS) entry which is preliminary data.</text>
</comment>
<dbReference type="CDD" id="cd06578">
    <property type="entry name" value="HemD"/>
    <property type="match status" value="1"/>
</dbReference>
<dbReference type="SUPFAM" id="SSF69618">
    <property type="entry name" value="HemD-like"/>
    <property type="match status" value="1"/>
</dbReference>
<protein>
    <submittedName>
        <fullName evidence="2">Uroporphyrinogen-III synthase</fullName>
    </submittedName>
</protein>
<dbReference type="InterPro" id="IPR039793">
    <property type="entry name" value="UROS/Hem4"/>
</dbReference>
<dbReference type="GO" id="GO:0005829">
    <property type="term" value="C:cytosol"/>
    <property type="evidence" value="ECO:0007669"/>
    <property type="project" value="TreeGrafter"/>
</dbReference>
<dbReference type="OrthoDB" id="1523900at2"/>
<evidence type="ECO:0000313" key="2">
    <source>
        <dbReference type="EMBL" id="RAR71663.1"/>
    </source>
</evidence>
<evidence type="ECO:0000313" key="3">
    <source>
        <dbReference type="Proteomes" id="UP000248840"/>
    </source>
</evidence>
<dbReference type="PANTHER" id="PTHR12390">
    <property type="entry name" value="UROPORPHYRINOGEN III SYNTHASE"/>
    <property type="match status" value="1"/>
</dbReference>
<dbReference type="EMBL" id="QLSZ01000006">
    <property type="protein sequence ID" value="RAR71663.1"/>
    <property type="molecule type" value="Genomic_DNA"/>
</dbReference>
<evidence type="ECO:0000259" key="1">
    <source>
        <dbReference type="Pfam" id="PF02602"/>
    </source>
</evidence>
<dbReference type="Pfam" id="PF02602">
    <property type="entry name" value="HEM4"/>
    <property type="match status" value="1"/>
</dbReference>
<sequence>MTKPIHILSTKKLLPNQKRALLDANITLIEEDFIETKIKKFELFLRGTKQSVVNDNLIFTSQNAVKSVLQHPKCSELKNKNVFAVGLKTKSLLEENGFNVGVHTDYASDLAEIISLIYNKEQYTFFCGNLRRDVLPTTLKENGIKCDEIEVYETNLISKKVPHKFDGILFFSPSAVESYLKSNTIKNEMCFCIGETTAEALEEKEINNIIIADQPSVDNVIEEVIECYINQHP</sequence>
<dbReference type="Proteomes" id="UP000248840">
    <property type="component" value="Unassembled WGS sequence"/>
</dbReference>
<proteinExistence type="predicted"/>
<feature type="domain" description="Tetrapyrrole biosynthesis uroporphyrinogen III synthase" evidence="1">
    <location>
        <begin position="53"/>
        <end position="221"/>
    </location>
</feature>
<dbReference type="PANTHER" id="PTHR12390:SF0">
    <property type="entry name" value="UROPORPHYRINOGEN-III SYNTHASE"/>
    <property type="match status" value="1"/>
</dbReference>
<name>A0A328YET9_9FLAO</name>
<dbReference type="GO" id="GO:0004852">
    <property type="term" value="F:uroporphyrinogen-III synthase activity"/>
    <property type="evidence" value="ECO:0007669"/>
    <property type="project" value="InterPro"/>
</dbReference>
<dbReference type="AlphaFoldDB" id="A0A328YET9"/>
<dbReference type="RefSeq" id="WP_112113135.1">
    <property type="nucleotide sequence ID" value="NZ_QLSZ01000006.1"/>
</dbReference>
<organism evidence="2 3">
    <name type="scientific">Flavobacterium aciduliphilum</name>
    <dbReference type="NCBI Taxonomy" id="1101402"/>
    <lineage>
        <taxon>Bacteria</taxon>
        <taxon>Pseudomonadati</taxon>
        <taxon>Bacteroidota</taxon>
        <taxon>Flavobacteriia</taxon>
        <taxon>Flavobacteriales</taxon>
        <taxon>Flavobacteriaceae</taxon>
        <taxon>Flavobacterium</taxon>
    </lineage>
</organism>
<dbReference type="InterPro" id="IPR003754">
    <property type="entry name" value="4pyrrol_synth_uPrphyn_synth"/>
</dbReference>
<dbReference type="Gene3D" id="3.40.50.10090">
    <property type="match status" value="2"/>
</dbReference>
<gene>
    <name evidence="2" type="ORF">CLV55_10611</name>
</gene>
<dbReference type="GO" id="GO:0006780">
    <property type="term" value="P:uroporphyrinogen III biosynthetic process"/>
    <property type="evidence" value="ECO:0007669"/>
    <property type="project" value="InterPro"/>
</dbReference>
<accession>A0A328YET9</accession>
<keyword evidence="3" id="KW-1185">Reference proteome</keyword>
<reference evidence="2 3" key="1">
    <citation type="submission" date="2018-06" db="EMBL/GenBank/DDBJ databases">
        <title>Genomic Encyclopedia of Archaeal and Bacterial Type Strains, Phase II (KMG-II): from individual species to whole genera.</title>
        <authorList>
            <person name="Goeker M."/>
        </authorList>
    </citation>
    <scope>NUCLEOTIDE SEQUENCE [LARGE SCALE GENOMIC DNA]</scope>
    <source>
        <strain evidence="2 3">DSM 25663</strain>
    </source>
</reference>
<dbReference type="InterPro" id="IPR036108">
    <property type="entry name" value="4pyrrol_syn_uPrphyn_synt_sf"/>
</dbReference>